<dbReference type="Pfam" id="PF00239">
    <property type="entry name" value="Resolvase"/>
    <property type="match status" value="1"/>
</dbReference>
<name>A0A0H5Q867_9ZZZZ</name>
<dbReference type="SUPFAM" id="SSF53041">
    <property type="entry name" value="Resolvase-like"/>
    <property type="match status" value="1"/>
</dbReference>
<dbReference type="InterPro" id="IPR006119">
    <property type="entry name" value="Resolv_N"/>
</dbReference>
<keyword evidence="3" id="KW-0233">DNA recombination</keyword>
<reference evidence="5" key="2">
    <citation type="submission" date="2015-07" db="EMBL/GenBank/DDBJ databases">
        <title>Plasmids, circular viruses and viroids from rat gut.</title>
        <authorList>
            <person name="Jorgensen T.J."/>
            <person name="Hansen M.A."/>
            <person name="Xu Z."/>
            <person name="Tabak M.A."/>
            <person name="Sorensen S.J."/>
            <person name="Hansen L.H."/>
        </authorList>
    </citation>
    <scope>NUCLEOTIDE SEQUENCE</scope>
    <source>
        <strain evidence="5">RGFK1656</strain>
    </source>
</reference>
<evidence type="ECO:0000256" key="1">
    <source>
        <dbReference type="ARBA" id="ARBA00022908"/>
    </source>
</evidence>
<dbReference type="InterPro" id="IPR006118">
    <property type="entry name" value="Recombinase_CS"/>
</dbReference>
<proteinExistence type="predicted"/>
<dbReference type="GO" id="GO:0015074">
    <property type="term" value="P:DNA integration"/>
    <property type="evidence" value="ECO:0007669"/>
    <property type="project" value="UniProtKB-KW"/>
</dbReference>
<dbReference type="GO" id="GO:0000150">
    <property type="term" value="F:DNA strand exchange activity"/>
    <property type="evidence" value="ECO:0007669"/>
    <property type="project" value="InterPro"/>
</dbReference>
<dbReference type="PANTHER" id="PTHR30461:SF2">
    <property type="entry name" value="SERINE RECOMBINASE PINE-RELATED"/>
    <property type="match status" value="1"/>
</dbReference>
<accession>A0A0H5Q867</accession>
<dbReference type="InterPro" id="IPR036162">
    <property type="entry name" value="Resolvase-like_N_sf"/>
</dbReference>
<dbReference type="PROSITE" id="PS00397">
    <property type="entry name" value="RECOMBINASES_1"/>
    <property type="match status" value="1"/>
</dbReference>
<reference evidence="5" key="1">
    <citation type="submission" date="2015-06" db="EMBL/GenBank/DDBJ databases">
        <authorList>
            <person name="Joergensen T."/>
        </authorList>
    </citation>
    <scope>NUCLEOTIDE SEQUENCE</scope>
    <source>
        <strain evidence="5">RGFK1656</strain>
    </source>
</reference>
<dbReference type="Gene3D" id="3.40.50.1390">
    <property type="entry name" value="Resolvase, N-terminal catalytic domain"/>
    <property type="match status" value="1"/>
</dbReference>
<feature type="domain" description="Resolvase/invertase-type recombinase catalytic" evidence="4">
    <location>
        <begin position="2"/>
        <end position="138"/>
    </location>
</feature>
<evidence type="ECO:0000256" key="3">
    <source>
        <dbReference type="ARBA" id="ARBA00023172"/>
    </source>
</evidence>
<evidence type="ECO:0000259" key="4">
    <source>
        <dbReference type="PROSITE" id="PS51736"/>
    </source>
</evidence>
<dbReference type="PANTHER" id="PTHR30461">
    <property type="entry name" value="DNA-INVERTASE FROM LAMBDOID PROPHAGE"/>
    <property type="match status" value="1"/>
</dbReference>
<organism evidence="5">
    <name type="scientific">uncultured prokaryote</name>
    <dbReference type="NCBI Taxonomy" id="198431"/>
    <lineage>
        <taxon>unclassified sequences</taxon>
        <taxon>environmental samples</taxon>
    </lineage>
</organism>
<dbReference type="SMART" id="SM00857">
    <property type="entry name" value="Resolvase"/>
    <property type="match status" value="1"/>
</dbReference>
<keyword evidence="2" id="KW-0238">DNA-binding</keyword>
<dbReference type="PROSITE" id="PS51736">
    <property type="entry name" value="RECOMBINASES_3"/>
    <property type="match status" value="1"/>
</dbReference>
<evidence type="ECO:0000313" key="5">
    <source>
        <dbReference type="EMBL" id="CRY97594.1"/>
    </source>
</evidence>
<dbReference type="GO" id="GO:0003677">
    <property type="term" value="F:DNA binding"/>
    <property type="evidence" value="ECO:0007669"/>
    <property type="project" value="UniProtKB-KW"/>
</dbReference>
<evidence type="ECO:0000256" key="2">
    <source>
        <dbReference type="ARBA" id="ARBA00023125"/>
    </source>
</evidence>
<protein>
    <recommendedName>
        <fullName evidence="4">Resolvase/invertase-type recombinase catalytic domain-containing protein</fullName>
    </recommendedName>
</protein>
<sequence length="236" mass="25421">MKIITYIRVSTARQGASGLGLEAQTAAIKRFTEQRNAHVVAEYREVESGTKSERPELIKALEHAKLTGSTLVVAKLDRLSRDPAFLLTLQQSEAKFIAADMPDANELTIGIMALIAKQERQAISDRTKAALQAAKARGIKLGNPNGVAAIKVNNSHLLGAKKAGVAVASKADAYAKSLAPTISDIQAAGYHSLTGIASQLEQRQVKTANGGYNWYARTVKRVLDRLNTMQTNDTPK</sequence>
<dbReference type="CDD" id="cd00338">
    <property type="entry name" value="Ser_Recombinase"/>
    <property type="match status" value="1"/>
</dbReference>
<dbReference type="InterPro" id="IPR050639">
    <property type="entry name" value="SSR_resolvase"/>
</dbReference>
<dbReference type="AlphaFoldDB" id="A0A0H5Q867"/>
<keyword evidence="1" id="KW-0229">DNA integration</keyword>
<dbReference type="EMBL" id="LN854161">
    <property type="protein sequence ID" value="CRY97594.1"/>
    <property type="molecule type" value="Genomic_DNA"/>
</dbReference>